<evidence type="ECO:0000313" key="2">
    <source>
        <dbReference type="Proteomes" id="UP001060085"/>
    </source>
</evidence>
<gene>
    <name evidence="1" type="ORF">M9H77_20912</name>
</gene>
<organism evidence="1 2">
    <name type="scientific">Catharanthus roseus</name>
    <name type="common">Madagascar periwinkle</name>
    <name type="synonym">Vinca rosea</name>
    <dbReference type="NCBI Taxonomy" id="4058"/>
    <lineage>
        <taxon>Eukaryota</taxon>
        <taxon>Viridiplantae</taxon>
        <taxon>Streptophyta</taxon>
        <taxon>Embryophyta</taxon>
        <taxon>Tracheophyta</taxon>
        <taxon>Spermatophyta</taxon>
        <taxon>Magnoliopsida</taxon>
        <taxon>eudicotyledons</taxon>
        <taxon>Gunneridae</taxon>
        <taxon>Pentapetalae</taxon>
        <taxon>asterids</taxon>
        <taxon>lamiids</taxon>
        <taxon>Gentianales</taxon>
        <taxon>Apocynaceae</taxon>
        <taxon>Rauvolfioideae</taxon>
        <taxon>Vinceae</taxon>
        <taxon>Catharanthinae</taxon>
        <taxon>Catharanthus</taxon>
    </lineage>
</organism>
<accession>A0ACC0AN42</accession>
<dbReference type="EMBL" id="CM044705">
    <property type="protein sequence ID" value="KAI5661589.1"/>
    <property type="molecule type" value="Genomic_DNA"/>
</dbReference>
<name>A0ACC0AN42_CATRO</name>
<comment type="caution">
    <text evidence="1">The sequence shown here is derived from an EMBL/GenBank/DDBJ whole genome shotgun (WGS) entry which is preliminary data.</text>
</comment>
<keyword evidence="2" id="KW-1185">Reference proteome</keyword>
<proteinExistence type="predicted"/>
<evidence type="ECO:0000313" key="1">
    <source>
        <dbReference type="EMBL" id="KAI5661589.1"/>
    </source>
</evidence>
<dbReference type="Proteomes" id="UP001060085">
    <property type="component" value="Linkage Group LG05"/>
</dbReference>
<sequence length="240" mass="27593">MDDIRKIYHQNNYSNQILHTIATQVDSLSSEIKSIPKATTSRFPASYSAPHFQPSSFSKNQEAQLIRPTSSSASPPSPLLHKISQTLDKINSNLPSSSRINTIDQENPHDLSSSSDASSLSSSHEFISKIHQVEDSFLEPTELAPTTTVNKIRQFKSRQFSHPKWKQAETRNYYPRPTPPDIQYEERAKFHTAHYDGNSISNWTSMVKVNTKFSIPYKKWVWQKLPIKFIIFPKSRPHYF</sequence>
<protein>
    <submittedName>
        <fullName evidence="1">Uncharacterized protein</fullName>
    </submittedName>
</protein>
<reference evidence="2" key="1">
    <citation type="journal article" date="2023" name="Nat. Plants">
        <title>Single-cell RNA sequencing provides a high-resolution roadmap for understanding the multicellular compartmentation of specialized metabolism.</title>
        <authorList>
            <person name="Sun S."/>
            <person name="Shen X."/>
            <person name="Li Y."/>
            <person name="Li Y."/>
            <person name="Wang S."/>
            <person name="Li R."/>
            <person name="Zhang H."/>
            <person name="Shen G."/>
            <person name="Guo B."/>
            <person name="Wei J."/>
            <person name="Xu J."/>
            <person name="St-Pierre B."/>
            <person name="Chen S."/>
            <person name="Sun C."/>
        </authorList>
    </citation>
    <scope>NUCLEOTIDE SEQUENCE [LARGE SCALE GENOMIC DNA]</scope>
</reference>